<organism evidence="1 2">
    <name type="scientific">Daphnia magna</name>
    <dbReference type="NCBI Taxonomy" id="35525"/>
    <lineage>
        <taxon>Eukaryota</taxon>
        <taxon>Metazoa</taxon>
        <taxon>Ecdysozoa</taxon>
        <taxon>Arthropoda</taxon>
        <taxon>Crustacea</taxon>
        <taxon>Branchiopoda</taxon>
        <taxon>Diplostraca</taxon>
        <taxon>Cladocera</taxon>
        <taxon>Anomopoda</taxon>
        <taxon>Daphniidae</taxon>
        <taxon>Daphnia</taxon>
    </lineage>
</organism>
<keyword evidence="2" id="KW-1185">Reference proteome</keyword>
<dbReference type="EMBL" id="JAOYFB010000001">
    <property type="protein sequence ID" value="KAK4002579.1"/>
    <property type="molecule type" value="Genomic_DNA"/>
</dbReference>
<comment type="caution">
    <text evidence="1">The sequence shown here is derived from an EMBL/GenBank/DDBJ whole genome shotgun (WGS) entry which is preliminary data.</text>
</comment>
<proteinExistence type="predicted"/>
<protein>
    <submittedName>
        <fullName evidence="1">Uncharacterized protein</fullName>
    </submittedName>
</protein>
<evidence type="ECO:0000313" key="1">
    <source>
        <dbReference type="EMBL" id="KAK4002579.1"/>
    </source>
</evidence>
<accession>A0ABQ9YPN0</accession>
<evidence type="ECO:0000313" key="2">
    <source>
        <dbReference type="Proteomes" id="UP001234178"/>
    </source>
</evidence>
<dbReference type="Proteomes" id="UP001234178">
    <property type="component" value="Unassembled WGS sequence"/>
</dbReference>
<reference evidence="1 2" key="1">
    <citation type="journal article" date="2023" name="Nucleic Acids Res.">
        <title>The hologenome of Daphnia magna reveals possible DNA methylation and microbiome-mediated evolution of the host genome.</title>
        <authorList>
            <person name="Chaturvedi A."/>
            <person name="Li X."/>
            <person name="Dhandapani V."/>
            <person name="Marshall H."/>
            <person name="Kissane S."/>
            <person name="Cuenca-Cambronero M."/>
            <person name="Asole G."/>
            <person name="Calvet F."/>
            <person name="Ruiz-Romero M."/>
            <person name="Marangio P."/>
            <person name="Guigo R."/>
            <person name="Rago D."/>
            <person name="Mirbahai L."/>
            <person name="Eastwood N."/>
            <person name="Colbourne J.K."/>
            <person name="Zhou J."/>
            <person name="Mallon E."/>
            <person name="Orsini L."/>
        </authorList>
    </citation>
    <scope>NUCLEOTIDE SEQUENCE [LARGE SCALE GENOMIC DNA]</scope>
    <source>
        <strain evidence="1">LRV0_1</strain>
    </source>
</reference>
<sequence length="77" mass="8907">MRERSMRVSHGQKENQEENFGEYAQQFYNDFLALAFPCGLTTLKPRHKGAGRIFLCIIQPHDEPLTTEKRTRQPDAG</sequence>
<name>A0ABQ9YPN0_9CRUS</name>
<gene>
    <name evidence="1" type="ORF">OUZ56_004393</name>
</gene>